<protein>
    <submittedName>
        <fullName evidence="2">Uncharacterized protein</fullName>
    </submittedName>
</protein>
<evidence type="ECO:0000256" key="1">
    <source>
        <dbReference type="SAM" id="Phobius"/>
    </source>
</evidence>
<reference evidence="2" key="1">
    <citation type="submission" date="2018-02" db="EMBL/GenBank/DDBJ databases">
        <title>Rhizophora mucronata_Transcriptome.</title>
        <authorList>
            <person name="Meera S.P."/>
            <person name="Sreeshan A."/>
            <person name="Augustine A."/>
        </authorList>
    </citation>
    <scope>NUCLEOTIDE SEQUENCE</scope>
    <source>
        <tissue evidence="2">Leaf</tissue>
    </source>
</reference>
<feature type="transmembrane region" description="Helical" evidence="1">
    <location>
        <begin position="7"/>
        <end position="25"/>
    </location>
</feature>
<keyword evidence="1" id="KW-1133">Transmembrane helix</keyword>
<feature type="transmembrane region" description="Helical" evidence="1">
    <location>
        <begin position="31"/>
        <end position="52"/>
    </location>
</feature>
<keyword evidence="1" id="KW-0472">Membrane</keyword>
<evidence type="ECO:0000313" key="2">
    <source>
        <dbReference type="EMBL" id="MBW91825.1"/>
    </source>
</evidence>
<accession>A0A2P2JEC6</accession>
<dbReference type="PANTHER" id="PTHR11206">
    <property type="entry name" value="MULTIDRUG RESISTANCE PROTEIN"/>
    <property type="match status" value="1"/>
</dbReference>
<dbReference type="EMBL" id="GGEC01011342">
    <property type="protein sequence ID" value="MBW91825.1"/>
    <property type="molecule type" value="Transcribed_RNA"/>
</dbReference>
<dbReference type="AlphaFoldDB" id="A0A2P2JEC6"/>
<keyword evidence="1" id="KW-0812">Transmembrane</keyword>
<organism evidence="2">
    <name type="scientific">Rhizophora mucronata</name>
    <name type="common">Asiatic mangrove</name>
    <dbReference type="NCBI Taxonomy" id="61149"/>
    <lineage>
        <taxon>Eukaryota</taxon>
        <taxon>Viridiplantae</taxon>
        <taxon>Streptophyta</taxon>
        <taxon>Embryophyta</taxon>
        <taxon>Tracheophyta</taxon>
        <taxon>Spermatophyta</taxon>
        <taxon>Magnoliopsida</taxon>
        <taxon>eudicotyledons</taxon>
        <taxon>Gunneridae</taxon>
        <taxon>Pentapetalae</taxon>
        <taxon>rosids</taxon>
        <taxon>fabids</taxon>
        <taxon>Malpighiales</taxon>
        <taxon>Rhizophoraceae</taxon>
        <taxon>Rhizophora</taxon>
    </lineage>
</organism>
<proteinExistence type="predicted"/>
<sequence>MVAYVNLGCYYVIGVPTGILLGYVADLQVKGLWIGLLSGVVMQSVILSYLIWRTDWDEQVKKASERVNRWLLDPLKQTNADDNGN</sequence>
<name>A0A2P2JEC6_RHIMU</name>